<protein>
    <submittedName>
        <fullName evidence="2">Uncharacterized protein</fullName>
    </submittedName>
</protein>
<evidence type="ECO:0000256" key="1">
    <source>
        <dbReference type="SAM" id="Phobius"/>
    </source>
</evidence>
<feature type="transmembrane region" description="Helical" evidence="1">
    <location>
        <begin position="79"/>
        <end position="99"/>
    </location>
</feature>
<name>A0AAN9ENE8_CROPI</name>
<sequence length="117" mass="13348">MLDLTICTSKHTHNKEIVSLSLSLSLSLLFPSLHILRVSLSLESRFRIPAPPILSLSFPFSIPFQLTGSTRPRFTHSEFCYLVLCLLKTLPFLFSNFTVQVKVKFRVFLVFLFLGLS</sequence>
<keyword evidence="1" id="KW-0812">Transmembrane</keyword>
<keyword evidence="1" id="KW-1133">Transmembrane helix</keyword>
<dbReference type="EMBL" id="JAYWIO010000005">
    <property type="protein sequence ID" value="KAK7260774.1"/>
    <property type="molecule type" value="Genomic_DNA"/>
</dbReference>
<keyword evidence="1" id="KW-0472">Membrane</keyword>
<gene>
    <name evidence="2" type="ORF">RIF29_27071</name>
</gene>
<keyword evidence="3" id="KW-1185">Reference proteome</keyword>
<evidence type="ECO:0000313" key="3">
    <source>
        <dbReference type="Proteomes" id="UP001372338"/>
    </source>
</evidence>
<comment type="caution">
    <text evidence="2">The sequence shown here is derived from an EMBL/GenBank/DDBJ whole genome shotgun (WGS) entry which is preliminary data.</text>
</comment>
<dbReference type="Proteomes" id="UP001372338">
    <property type="component" value="Unassembled WGS sequence"/>
</dbReference>
<accession>A0AAN9ENE8</accession>
<dbReference type="AlphaFoldDB" id="A0AAN9ENE8"/>
<organism evidence="2 3">
    <name type="scientific">Crotalaria pallida</name>
    <name type="common">Smooth rattlebox</name>
    <name type="synonym">Crotalaria striata</name>
    <dbReference type="NCBI Taxonomy" id="3830"/>
    <lineage>
        <taxon>Eukaryota</taxon>
        <taxon>Viridiplantae</taxon>
        <taxon>Streptophyta</taxon>
        <taxon>Embryophyta</taxon>
        <taxon>Tracheophyta</taxon>
        <taxon>Spermatophyta</taxon>
        <taxon>Magnoliopsida</taxon>
        <taxon>eudicotyledons</taxon>
        <taxon>Gunneridae</taxon>
        <taxon>Pentapetalae</taxon>
        <taxon>rosids</taxon>
        <taxon>fabids</taxon>
        <taxon>Fabales</taxon>
        <taxon>Fabaceae</taxon>
        <taxon>Papilionoideae</taxon>
        <taxon>50 kb inversion clade</taxon>
        <taxon>genistoids sensu lato</taxon>
        <taxon>core genistoids</taxon>
        <taxon>Crotalarieae</taxon>
        <taxon>Crotalaria</taxon>
    </lineage>
</organism>
<proteinExistence type="predicted"/>
<reference evidence="2 3" key="1">
    <citation type="submission" date="2024-01" db="EMBL/GenBank/DDBJ databases">
        <title>The genomes of 5 underutilized Papilionoideae crops provide insights into root nodulation and disease resistanc.</title>
        <authorList>
            <person name="Yuan L."/>
        </authorList>
    </citation>
    <scope>NUCLEOTIDE SEQUENCE [LARGE SCALE GENOMIC DNA]</scope>
    <source>
        <strain evidence="2">ZHUSHIDOU_FW_LH</strain>
        <tissue evidence="2">Leaf</tissue>
    </source>
</reference>
<evidence type="ECO:0000313" key="2">
    <source>
        <dbReference type="EMBL" id="KAK7260774.1"/>
    </source>
</evidence>